<proteinExistence type="inferred from homology"/>
<protein>
    <submittedName>
        <fullName evidence="11">Mitochondrial carrier 2</fullName>
    </submittedName>
</protein>
<dbReference type="OrthoDB" id="10253709at2759"/>
<comment type="caution">
    <text evidence="11">The sequence shown here is derived from an EMBL/GenBank/DDBJ whole genome shotgun (WGS) entry which is preliminary data.</text>
</comment>
<evidence type="ECO:0000256" key="10">
    <source>
        <dbReference type="RuleBase" id="RU000488"/>
    </source>
</evidence>
<keyword evidence="10" id="KW-0813">Transport</keyword>
<evidence type="ECO:0000313" key="12">
    <source>
        <dbReference type="Proteomes" id="UP000440578"/>
    </source>
</evidence>
<evidence type="ECO:0000256" key="1">
    <source>
        <dbReference type="ARBA" id="ARBA00004374"/>
    </source>
</evidence>
<dbReference type="PANTHER" id="PTHR10780:SF18">
    <property type="entry name" value="LD43650P"/>
    <property type="match status" value="1"/>
</dbReference>
<evidence type="ECO:0000256" key="3">
    <source>
        <dbReference type="ARBA" id="ARBA00022692"/>
    </source>
</evidence>
<evidence type="ECO:0000256" key="9">
    <source>
        <dbReference type="PROSITE-ProRule" id="PRU00282"/>
    </source>
</evidence>
<evidence type="ECO:0000256" key="2">
    <source>
        <dbReference type="ARBA" id="ARBA00006375"/>
    </source>
</evidence>
<dbReference type="Pfam" id="PF00153">
    <property type="entry name" value="Mito_carr"/>
    <property type="match status" value="1"/>
</dbReference>
<keyword evidence="8 9" id="KW-0472">Membrane</keyword>
<keyword evidence="4" id="KW-0677">Repeat</keyword>
<reference evidence="11 12" key="1">
    <citation type="submission" date="2019-07" db="EMBL/GenBank/DDBJ databases">
        <title>Draft genome assembly of a fouling barnacle, Amphibalanus amphitrite (Darwin, 1854): The first reference genome for Thecostraca.</title>
        <authorList>
            <person name="Kim W."/>
        </authorList>
    </citation>
    <scope>NUCLEOTIDE SEQUENCE [LARGE SCALE GENOMIC DNA]</scope>
    <source>
        <strain evidence="11">SNU_AA5</strain>
        <tissue evidence="11">Soma without cirri and trophi</tissue>
    </source>
</reference>
<keyword evidence="5" id="KW-1000">Mitochondrion outer membrane</keyword>
<evidence type="ECO:0000256" key="6">
    <source>
        <dbReference type="ARBA" id="ARBA00022989"/>
    </source>
</evidence>
<keyword evidence="12" id="KW-1185">Reference proteome</keyword>
<comment type="subcellular location">
    <subcellularLocation>
        <location evidence="1">Mitochondrion outer membrane</location>
        <topology evidence="1">Multi-pass membrane protein</topology>
    </subcellularLocation>
</comment>
<dbReference type="EMBL" id="VIIS01001441">
    <property type="protein sequence ID" value="KAF0298166.1"/>
    <property type="molecule type" value="Genomic_DNA"/>
</dbReference>
<evidence type="ECO:0000256" key="5">
    <source>
        <dbReference type="ARBA" id="ARBA00022787"/>
    </source>
</evidence>
<evidence type="ECO:0000256" key="4">
    <source>
        <dbReference type="ARBA" id="ARBA00022737"/>
    </source>
</evidence>
<dbReference type="Proteomes" id="UP000440578">
    <property type="component" value="Unassembled WGS sequence"/>
</dbReference>
<name>A0A6A4VTP1_AMPAM</name>
<evidence type="ECO:0000256" key="8">
    <source>
        <dbReference type="ARBA" id="ARBA00023136"/>
    </source>
</evidence>
<dbReference type="Gene3D" id="1.50.40.10">
    <property type="entry name" value="Mitochondrial carrier domain"/>
    <property type="match status" value="1"/>
</dbReference>
<feature type="repeat" description="Solcar" evidence="9">
    <location>
        <begin position="145"/>
        <end position="233"/>
    </location>
</feature>
<dbReference type="InterPro" id="IPR023395">
    <property type="entry name" value="MCP_dom_sf"/>
</dbReference>
<dbReference type="PROSITE" id="PS50920">
    <property type="entry name" value="SOLCAR"/>
    <property type="match status" value="1"/>
</dbReference>
<organism evidence="11 12">
    <name type="scientific">Amphibalanus amphitrite</name>
    <name type="common">Striped barnacle</name>
    <name type="synonym">Balanus amphitrite</name>
    <dbReference type="NCBI Taxonomy" id="1232801"/>
    <lineage>
        <taxon>Eukaryota</taxon>
        <taxon>Metazoa</taxon>
        <taxon>Ecdysozoa</taxon>
        <taxon>Arthropoda</taxon>
        <taxon>Crustacea</taxon>
        <taxon>Multicrustacea</taxon>
        <taxon>Cirripedia</taxon>
        <taxon>Thoracica</taxon>
        <taxon>Thoracicalcarea</taxon>
        <taxon>Balanomorpha</taxon>
        <taxon>Balanoidea</taxon>
        <taxon>Balanidae</taxon>
        <taxon>Amphibalaninae</taxon>
        <taxon>Amphibalanus</taxon>
    </lineage>
</organism>
<dbReference type="InterPro" id="IPR018108">
    <property type="entry name" value="MCP_transmembrane"/>
</dbReference>
<evidence type="ECO:0000313" key="11">
    <source>
        <dbReference type="EMBL" id="KAF0298166.1"/>
    </source>
</evidence>
<dbReference type="PANTHER" id="PTHR10780">
    <property type="entry name" value="MITOCHONDRIAL CARRIER HOMOLOG"/>
    <property type="match status" value="1"/>
</dbReference>
<keyword evidence="6" id="KW-1133">Transmembrane helix</keyword>
<accession>A0A6A4VTP1</accession>
<comment type="similarity">
    <text evidence="2 10">Belongs to the mitochondrial carrier (TC 2.A.29) family.</text>
</comment>
<keyword evidence="7" id="KW-0496">Mitochondrion</keyword>
<sequence>MPNQPGPEDPSAAAGTAPMANHHYDEANEHICYQMAVKLGLNVALSPIDNAKLLMQIGFEPLPPTPTKTLFGRPVLGLPNVFKYMNYMRKRDGFWGLYRGSTSRIVCQLVSGCTFHQVTSRITFKEEDRLRRKREEDLTEDELRKLFMMATLRDLGGRLTCIILTHPLTVVKIRCIAQFIGQETQHSGILSSMRSIYQENGILGFFAGLVPRLLGDLLSALLVASLTYVVNNYVVEDKELKTYTGSTMAEPPRQESRKEKFILEGFRVDVADSDVRSLVWTYIGSALTYPFHVVSTCSAVSNSGLVAGSPPYMPHYSSWVDCWRDLSAGNQLKRGGSIFFRYYTGPQVVLGGRVVPVGNYPGSGVAPLQ</sequence>
<dbReference type="SUPFAM" id="SSF103506">
    <property type="entry name" value="Mitochondrial carrier"/>
    <property type="match status" value="1"/>
</dbReference>
<gene>
    <name evidence="11" type="primary">MTCH2_1</name>
    <name evidence="11" type="ORF">FJT64_004416</name>
</gene>
<keyword evidence="3 9" id="KW-0812">Transmembrane</keyword>
<evidence type="ECO:0000256" key="7">
    <source>
        <dbReference type="ARBA" id="ARBA00023128"/>
    </source>
</evidence>
<dbReference type="AlphaFoldDB" id="A0A6A4VTP1"/>
<dbReference type="GO" id="GO:0005741">
    <property type="term" value="C:mitochondrial outer membrane"/>
    <property type="evidence" value="ECO:0007669"/>
    <property type="project" value="UniProtKB-SubCell"/>
</dbReference>